<dbReference type="AlphaFoldDB" id="A0A0D1ZGD9"/>
<dbReference type="GeneID" id="27336379"/>
<dbReference type="OrthoDB" id="4133437at2759"/>
<feature type="transmembrane region" description="Helical" evidence="1">
    <location>
        <begin position="6"/>
        <end position="24"/>
    </location>
</feature>
<dbReference type="EMBL" id="KN847498">
    <property type="protein sequence ID" value="KIW12022.1"/>
    <property type="molecule type" value="Genomic_DNA"/>
</dbReference>
<dbReference type="HOGENOM" id="CLU_792347_0_0_1"/>
<dbReference type="VEuPathDB" id="FungiDB:PV08_09296"/>
<sequence>MGAVLVIGYPLFMGALAASIYGILSLEHKSNERSLTEKDVQHTGVTLALVNGFMSWGEDSAIALTWNGGEPTTNKDIEEVLVPITSDDKAVFHHWNDTLPQWISVKNRGASPVCLAGVSIQKDDTVMTLAGDLGRVCGAEYYESSRFVLPEDQHTQAPSCTWIDANHPIRFNLAGNDNNDNDDNNVVRDPTDLCKAPFMTWAPSDKGAGAGNQQRGIEDASPFDGILVKSSRPLSSAVRLCNSVMAKGPSFVSEPEELYCDMTTKTLYPVCKEGTQGICFDDNEDELIDNDAPPEIRQRGFDAAPKSLEKTRVLKAFRDVRKWS</sequence>
<keyword evidence="1" id="KW-0472">Membrane</keyword>
<name>A0A0D1ZGD9_9EURO</name>
<evidence type="ECO:0000313" key="3">
    <source>
        <dbReference type="Proteomes" id="UP000053328"/>
    </source>
</evidence>
<dbReference type="STRING" id="91928.A0A0D1ZGD9"/>
<proteinExistence type="predicted"/>
<protein>
    <submittedName>
        <fullName evidence="2">Uncharacterized protein</fullName>
    </submittedName>
</protein>
<reference evidence="2 3" key="1">
    <citation type="submission" date="2015-01" db="EMBL/GenBank/DDBJ databases">
        <title>The Genome Sequence of Exophiala spinifera CBS89968.</title>
        <authorList>
            <consortium name="The Broad Institute Genomics Platform"/>
            <person name="Cuomo C."/>
            <person name="de Hoog S."/>
            <person name="Gorbushina A."/>
            <person name="Stielow B."/>
            <person name="Teixiera M."/>
            <person name="Abouelleil A."/>
            <person name="Chapman S.B."/>
            <person name="Priest M."/>
            <person name="Young S.K."/>
            <person name="Wortman J."/>
            <person name="Nusbaum C."/>
            <person name="Birren B."/>
        </authorList>
    </citation>
    <scope>NUCLEOTIDE SEQUENCE [LARGE SCALE GENOMIC DNA]</scope>
    <source>
        <strain evidence="2 3">CBS 89968</strain>
    </source>
</reference>
<dbReference type="RefSeq" id="XP_016232238.1">
    <property type="nucleotide sequence ID" value="XM_016383615.1"/>
</dbReference>
<evidence type="ECO:0000256" key="1">
    <source>
        <dbReference type="SAM" id="Phobius"/>
    </source>
</evidence>
<gene>
    <name evidence="2" type="ORF">PV08_09296</name>
</gene>
<keyword evidence="1" id="KW-0812">Transmembrane</keyword>
<dbReference type="Proteomes" id="UP000053328">
    <property type="component" value="Unassembled WGS sequence"/>
</dbReference>
<keyword evidence="3" id="KW-1185">Reference proteome</keyword>
<keyword evidence="1" id="KW-1133">Transmembrane helix</keyword>
<organism evidence="2 3">
    <name type="scientific">Exophiala spinifera</name>
    <dbReference type="NCBI Taxonomy" id="91928"/>
    <lineage>
        <taxon>Eukaryota</taxon>
        <taxon>Fungi</taxon>
        <taxon>Dikarya</taxon>
        <taxon>Ascomycota</taxon>
        <taxon>Pezizomycotina</taxon>
        <taxon>Eurotiomycetes</taxon>
        <taxon>Chaetothyriomycetidae</taxon>
        <taxon>Chaetothyriales</taxon>
        <taxon>Herpotrichiellaceae</taxon>
        <taxon>Exophiala</taxon>
    </lineage>
</organism>
<evidence type="ECO:0000313" key="2">
    <source>
        <dbReference type="EMBL" id="KIW12022.1"/>
    </source>
</evidence>
<accession>A0A0D1ZGD9</accession>